<protein>
    <submittedName>
        <fullName evidence="5">GntR family transcriptional regulator</fullName>
    </submittedName>
</protein>
<dbReference type="CDD" id="cd07377">
    <property type="entry name" value="WHTH_GntR"/>
    <property type="match status" value="1"/>
</dbReference>
<evidence type="ECO:0000313" key="5">
    <source>
        <dbReference type="EMBL" id="KLN36145.1"/>
    </source>
</evidence>
<name>A0A0H2KRJ7_9MICO</name>
<dbReference type="PATRIC" id="fig|264251.5.peg.793"/>
<dbReference type="STRING" id="264251.FB00_03870"/>
<dbReference type="SUPFAM" id="SSF46785">
    <property type="entry name" value="Winged helix' DNA-binding domain"/>
    <property type="match status" value="1"/>
</dbReference>
<dbReference type="EMBL" id="JNBQ01000002">
    <property type="protein sequence ID" value="KLN36145.1"/>
    <property type="molecule type" value="Genomic_DNA"/>
</dbReference>
<dbReference type="Pfam" id="PF07729">
    <property type="entry name" value="FCD"/>
    <property type="match status" value="1"/>
</dbReference>
<evidence type="ECO:0000256" key="2">
    <source>
        <dbReference type="ARBA" id="ARBA00023125"/>
    </source>
</evidence>
<evidence type="ECO:0000256" key="3">
    <source>
        <dbReference type="ARBA" id="ARBA00023163"/>
    </source>
</evidence>
<dbReference type="InterPro" id="IPR011711">
    <property type="entry name" value="GntR_C"/>
</dbReference>
<dbReference type="SMART" id="SM00345">
    <property type="entry name" value="HTH_GNTR"/>
    <property type="match status" value="1"/>
</dbReference>
<keyword evidence="3" id="KW-0804">Transcription</keyword>
<dbReference type="PROSITE" id="PS50949">
    <property type="entry name" value="HTH_GNTR"/>
    <property type="match status" value="1"/>
</dbReference>
<reference evidence="5 6" key="1">
    <citation type="submission" date="2014-05" db="EMBL/GenBank/DDBJ databases">
        <title>Cellulosimicrobium funkei U11 genome.</title>
        <authorList>
            <person name="Hu C."/>
            <person name="Gong Y."/>
            <person name="Wan W."/>
            <person name="Jiang M."/>
        </authorList>
    </citation>
    <scope>NUCLEOTIDE SEQUENCE [LARGE SCALE GENOMIC DNA]</scope>
    <source>
        <strain evidence="5 6">U11</strain>
    </source>
</reference>
<keyword evidence="6" id="KW-1185">Reference proteome</keyword>
<evidence type="ECO:0000259" key="4">
    <source>
        <dbReference type="PROSITE" id="PS50949"/>
    </source>
</evidence>
<dbReference type="Pfam" id="PF00392">
    <property type="entry name" value="GntR"/>
    <property type="match status" value="1"/>
</dbReference>
<dbReference type="InterPro" id="IPR008920">
    <property type="entry name" value="TF_FadR/GntR_C"/>
</dbReference>
<comment type="caution">
    <text evidence="5">The sequence shown here is derived from an EMBL/GenBank/DDBJ whole genome shotgun (WGS) entry which is preliminary data.</text>
</comment>
<feature type="domain" description="HTH gntR-type" evidence="4">
    <location>
        <begin position="14"/>
        <end position="81"/>
    </location>
</feature>
<evidence type="ECO:0000256" key="1">
    <source>
        <dbReference type="ARBA" id="ARBA00023015"/>
    </source>
</evidence>
<accession>A0A0H2KRJ7</accession>
<dbReference type="InterPro" id="IPR036390">
    <property type="entry name" value="WH_DNA-bd_sf"/>
</dbReference>
<dbReference type="PANTHER" id="PTHR43537:SF5">
    <property type="entry name" value="UXU OPERON TRANSCRIPTIONAL REGULATOR"/>
    <property type="match status" value="1"/>
</dbReference>
<dbReference type="Proteomes" id="UP000035265">
    <property type="component" value="Unassembled WGS sequence"/>
</dbReference>
<dbReference type="SMART" id="SM00895">
    <property type="entry name" value="FCD"/>
    <property type="match status" value="1"/>
</dbReference>
<dbReference type="AlphaFoldDB" id="A0A0H2KRJ7"/>
<dbReference type="GO" id="GO:0003700">
    <property type="term" value="F:DNA-binding transcription factor activity"/>
    <property type="evidence" value="ECO:0007669"/>
    <property type="project" value="InterPro"/>
</dbReference>
<dbReference type="GO" id="GO:0003677">
    <property type="term" value="F:DNA binding"/>
    <property type="evidence" value="ECO:0007669"/>
    <property type="project" value="UniProtKB-KW"/>
</dbReference>
<gene>
    <name evidence="5" type="ORF">FB00_03870</name>
</gene>
<dbReference type="InterPro" id="IPR036388">
    <property type="entry name" value="WH-like_DNA-bd_sf"/>
</dbReference>
<dbReference type="PRINTS" id="PR00035">
    <property type="entry name" value="HTHGNTR"/>
</dbReference>
<dbReference type="Gene3D" id="1.10.10.10">
    <property type="entry name" value="Winged helix-like DNA-binding domain superfamily/Winged helix DNA-binding domain"/>
    <property type="match status" value="1"/>
</dbReference>
<keyword evidence="2" id="KW-0238">DNA-binding</keyword>
<keyword evidence="1" id="KW-0805">Transcription regulation</keyword>
<organism evidence="5 6">
    <name type="scientific">Cellulosimicrobium funkei</name>
    <dbReference type="NCBI Taxonomy" id="264251"/>
    <lineage>
        <taxon>Bacteria</taxon>
        <taxon>Bacillati</taxon>
        <taxon>Actinomycetota</taxon>
        <taxon>Actinomycetes</taxon>
        <taxon>Micrococcales</taxon>
        <taxon>Promicromonosporaceae</taxon>
        <taxon>Cellulosimicrobium</taxon>
    </lineage>
</organism>
<evidence type="ECO:0000313" key="6">
    <source>
        <dbReference type="Proteomes" id="UP000035265"/>
    </source>
</evidence>
<proteinExistence type="predicted"/>
<sequence length="243" mass="26382">MTTTPTSRDDTARPSLREAAYEALKARILGLDLHPGQRLVERDIATELGVSRVPLREALTLLESEGLVVLVPRQGAVVAPFTRDDVEHLFEVRENVEVLAFRLAALRRSESDLAAMRASVDAARAALDTHDDAATAAANAGFHAAVVTACGNPLLRSMLAPLDARVRWLFHLTKQRDTREQCEEHAAMLAAIEARDEDAVAVLAARHVASGREPSLALAETWASAPIDPVAATRTRNRAPRPR</sequence>
<dbReference type="InterPro" id="IPR000524">
    <property type="entry name" value="Tscrpt_reg_HTH_GntR"/>
</dbReference>
<dbReference type="PANTHER" id="PTHR43537">
    <property type="entry name" value="TRANSCRIPTIONAL REGULATOR, GNTR FAMILY"/>
    <property type="match status" value="1"/>
</dbReference>
<dbReference type="Gene3D" id="1.20.120.530">
    <property type="entry name" value="GntR ligand-binding domain-like"/>
    <property type="match status" value="1"/>
</dbReference>
<dbReference type="SUPFAM" id="SSF48008">
    <property type="entry name" value="GntR ligand-binding domain-like"/>
    <property type="match status" value="1"/>
</dbReference>
<dbReference type="RefSeq" id="WP_047231484.1">
    <property type="nucleotide sequence ID" value="NZ_JNBQ01000002.1"/>
</dbReference>